<dbReference type="InterPro" id="IPR036875">
    <property type="entry name" value="Znf_CCHC_sf"/>
</dbReference>
<evidence type="ECO:0000313" key="4">
    <source>
        <dbReference type="EMBL" id="KAK4514455.1"/>
    </source>
</evidence>
<dbReference type="EMBL" id="JASEJX010000015">
    <property type="protein sequence ID" value="KAK4514455.1"/>
    <property type="molecule type" value="Genomic_DNA"/>
</dbReference>
<keyword evidence="5" id="KW-1185">Reference proteome</keyword>
<dbReference type="Proteomes" id="UP001304243">
    <property type="component" value="Unassembled WGS sequence"/>
</dbReference>
<organism evidence="4 5">
    <name type="scientific">Mucor velutinosus</name>
    <dbReference type="NCBI Taxonomy" id="708070"/>
    <lineage>
        <taxon>Eukaryota</taxon>
        <taxon>Fungi</taxon>
        <taxon>Fungi incertae sedis</taxon>
        <taxon>Mucoromycota</taxon>
        <taxon>Mucoromycotina</taxon>
        <taxon>Mucoromycetes</taxon>
        <taxon>Mucorales</taxon>
        <taxon>Mucorineae</taxon>
        <taxon>Mucoraceae</taxon>
        <taxon>Mucor</taxon>
    </lineage>
</organism>
<sequence>MATTTDLSWVQVLSRGHSKKVINAQPQRAKDDKFKLVPEVLYEHDDLKAEVLTRKAAAILQQALTPGSVLFAFPNKTFDHRTAAYRLIKEQISPLIQFRPLSLYHQKANGDLLLEAKFNRLEDAKLAIRQGITYQDIVFKATAAKDNSEGRLTHVQMTIVRMPNMETFVEDFFLIDTAVNYRNAEGKEYDIQPLSRMMYLSAWDVYVPATYRGAPPVCHFCRQSGHIRDACPVLAKRQCFKCRKLGHTARFCREEETTFEDALEEYGSSKKANEENNTAETQRRPNDGEREKRRGATHTIHDHVAQQLQRQTTARQSTASHGSQISNAESSAMEIDPKTLQRTPHGSDASKHAPLASSLYMHVDSQASVASVSSLNGFQSDVLPLRRHSMSSTSMSQTPVHHAADRA</sequence>
<feature type="compositionally biased region" description="Basic and acidic residues" evidence="2">
    <location>
        <begin position="281"/>
        <end position="304"/>
    </location>
</feature>
<proteinExistence type="predicted"/>
<dbReference type="PROSITE" id="PS50158">
    <property type="entry name" value="ZF_CCHC"/>
    <property type="match status" value="1"/>
</dbReference>
<dbReference type="AlphaFoldDB" id="A0AAN7DH74"/>
<dbReference type="GO" id="GO:0008270">
    <property type="term" value="F:zinc ion binding"/>
    <property type="evidence" value="ECO:0007669"/>
    <property type="project" value="UniProtKB-KW"/>
</dbReference>
<feature type="compositionally biased region" description="Polar residues" evidence="2">
    <location>
        <begin position="390"/>
        <end position="399"/>
    </location>
</feature>
<reference evidence="4 5" key="1">
    <citation type="submission" date="2022-11" db="EMBL/GenBank/DDBJ databases">
        <title>Mucor velutinosus strain NIH1002 WGS.</title>
        <authorList>
            <person name="Subramanian P."/>
            <person name="Mullikin J.C."/>
            <person name="Segre J.A."/>
            <person name="Zelazny A.M."/>
        </authorList>
    </citation>
    <scope>NUCLEOTIDE SEQUENCE [LARGE SCALE GENOMIC DNA]</scope>
    <source>
        <strain evidence="4 5">NIH1002</strain>
    </source>
</reference>
<protein>
    <recommendedName>
        <fullName evidence="3">CCHC-type domain-containing protein</fullName>
    </recommendedName>
</protein>
<keyword evidence="1" id="KW-0862">Zinc</keyword>
<evidence type="ECO:0000256" key="2">
    <source>
        <dbReference type="SAM" id="MobiDB-lite"/>
    </source>
</evidence>
<keyword evidence="1" id="KW-0479">Metal-binding</keyword>
<evidence type="ECO:0000259" key="3">
    <source>
        <dbReference type="PROSITE" id="PS50158"/>
    </source>
</evidence>
<feature type="domain" description="CCHC-type" evidence="3">
    <location>
        <begin position="239"/>
        <end position="254"/>
    </location>
</feature>
<feature type="compositionally biased region" description="Polar residues" evidence="2">
    <location>
        <begin position="321"/>
        <end position="330"/>
    </location>
</feature>
<dbReference type="SUPFAM" id="SSF57756">
    <property type="entry name" value="Retrovirus zinc finger-like domains"/>
    <property type="match status" value="1"/>
</dbReference>
<dbReference type="GeneID" id="89945753"/>
<dbReference type="RefSeq" id="XP_064681121.1">
    <property type="nucleotide sequence ID" value="XM_064821435.1"/>
</dbReference>
<feature type="region of interest" description="Disordered" evidence="2">
    <location>
        <begin position="265"/>
        <end position="332"/>
    </location>
</feature>
<dbReference type="InterPro" id="IPR001878">
    <property type="entry name" value="Znf_CCHC"/>
</dbReference>
<evidence type="ECO:0000256" key="1">
    <source>
        <dbReference type="PROSITE-ProRule" id="PRU00047"/>
    </source>
</evidence>
<accession>A0AAN7DH74</accession>
<feature type="region of interest" description="Disordered" evidence="2">
    <location>
        <begin position="388"/>
        <end position="407"/>
    </location>
</feature>
<dbReference type="SMART" id="SM00343">
    <property type="entry name" value="ZnF_C2HC"/>
    <property type="match status" value="2"/>
</dbReference>
<keyword evidence="1" id="KW-0863">Zinc-finger</keyword>
<dbReference type="Gene3D" id="4.10.60.10">
    <property type="entry name" value="Zinc finger, CCHC-type"/>
    <property type="match status" value="1"/>
</dbReference>
<dbReference type="GO" id="GO:0003676">
    <property type="term" value="F:nucleic acid binding"/>
    <property type="evidence" value="ECO:0007669"/>
    <property type="project" value="InterPro"/>
</dbReference>
<comment type="caution">
    <text evidence="4">The sequence shown here is derived from an EMBL/GenBank/DDBJ whole genome shotgun (WGS) entry which is preliminary data.</text>
</comment>
<feature type="compositionally biased region" description="Low complexity" evidence="2">
    <location>
        <begin position="305"/>
        <end position="320"/>
    </location>
</feature>
<name>A0AAN7DH74_9FUNG</name>
<gene>
    <name evidence="4" type="ORF">ATC70_002051</name>
</gene>
<evidence type="ECO:0000313" key="5">
    <source>
        <dbReference type="Proteomes" id="UP001304243"/>
    </source>
</evidence>